<feature type="region of interest" description="Disordered" evidence="1">
    <location>
        <begin position="1"/>
        <end position="187"/>
    </location>
</feature>
<feature type="compositionally biased region" description="Polar residues" evidence="1">
    <location>
        <begin position="129"/>
        <end position="138"/>
    </location>
</feature>
<dbReference type="Proteomes" id="UP000800041">
    <property type="component" value="Unassembled WGS sequence"/>
</dbReference>
<dbReference type="AlphaFoldDB" id="A0A6G1H129"/>
<evidence type="ECO:0000313" key="3">
    <source>
        <dbReference type="Proteomes" id="UP000800041"/>
    </source>
</evidence>
<proteinExistence type="predicted"/>
<reference evidence="2" key="1">
    <citation type="journal article" date="2020" name="Stud. Mycol.">
        <title>101 Dothideomycetes genomes: a test case for predicting lifestyles and emergence of pathogens.</title>
        <authorList>
            <person name="Haridas S."/>
            <person name="Albert R."/>
            <person name="Binder M."/>
            <person name="Bloem J."/>
            <person name="Labutti K."/>
            <person name="Salamov A."/>
            <person name="Andreopoulos B."/>
            <person name="Baker S."/>
            <person name="Barry K."/>
            <person name="Bills G."/>
            <person name="Bluhm B."/>
            <person name="Cannon C."/>
            <person name="Castanera R."/>
            <person name="Culley D."/>
            <person name="Daum C."/>
            <person name="Ezra D."/>
            <person name="Gonzalez J."/>
            <person name="Henrissat B."/>
            <person name="Kuo A."/>
            <person name="Liang C."/>
            <person name="Lipzen A."/>
            <person name="Lutzoni F."/>
            <person name="Magnuson J."/>
            <person name="Mondo S."/>
            <person name="Nolan M."/>
            <person name="Ohm R."/>
            <person name="Pangilinan J."/>
            <person name="Park H.-J."/>
            <person name="Ramirez L."/>
            <person name="Alfaro M."/>
            <person name="Sun H."/>
            <person name="Tritt A."/>
            <person name="Yoshinaga Y."/>
            <person name="Zwiers L.-H."/>
            <person name="Turgeon B."/>
            <person name="Goodwin S."/>
            <person name="Spatafora J."/>
            <person name="Crous P."/>
            <person name="Grigoriev I."/>
        </authorList>
    </citation>
    <scope>NUCLEOTIDE SEQUENCE</scope>
    <source>
        <strain evidence="2">CBS 113979</strain>
    </source>
</reference>
<accession>A0A6G1H129</accession>
<name>A0A6G1H129_9PEZI</name>
<feature type="compositionally biased region" description="Polar residues" evidence="1">
    <location>
        <begin position="1"/>
        <end position="19"/>
    </location>
</feature>
<evidence type="ECO:0000256" key="1">
    <source>
        <dbReference type="SAM" id="MobiDB-lite"/>
    </source>
</evidence>
<gene>
    <name evidence="2" type="ORF">K402DRAFT_420587</name>
</gene>
<evidence type="ECO:0000313" key="2">
    <source>
        <dbReference type="EMBL" id="KAF1986926.1"/>
    </source>
</evidence>
<organism evidence="2 3">
    <name type="scientific">Aulographum hederae CBS 113979</name>
    <dbReference type="NCBI Taxonomy" id="1176131"/>
    <lineage>
        <taxon>Eukaryota</taxon>
        <taxon>Fungi</taxon>
        <taxon>Dikarya</taxon>
        <taxon>Ascomycota</taxon>
        <taxon>Pezizomycotina</taxon>
        <taxon>Dothideomycetes</taxon>
        <taxon>Pleosporomycetidae</taxon>
        <taxon>Aulographales</taxon>
        <taxon>Aulographaceae</taxon>
    </lineage>
</organism>
<protein>
    <submittedName>
        <fullName evidence="2">Uncharacterized protein</fullName>
    </submittedName>
</protein>
<keyword evidence="3" id="KW-1185">Reference proteome</keyword>
<dbReference type="EMBL" id="ML977154">
    <property type="protein sequence ID" value="KAF1986926.1"/>
    <property type="molecule type" value="Genomic_DNA"/>
</dbReference>
<sequence>MSSANNSGTAKNHSALSNASHEEQKMDSTDGAAQPQETPSSSNNARNRHEKKAQRGVNNIGEAHNSEPTSPTGRVRKLSTAEWQAKFDHLLKTPTEVSPPGASHEHIEPPMTNSSAAADEGSSPPEAPNVTSNTTIAEPSNRPPQDERTRSPPEYITITVRSRLVDPGVEPQSNNPTGDEPSPPLPEYVTVTVQYQLVDLRVDPHSIPIFTP</sequence>
<feature type="compositionally biased region" description="Polar residues" evidence="1">
    <location>
        <begin position="35"/>
        <end position="45"/>
    </location>
</feature>